<evidence type="ECO:0000313" key="1">
    <source>
        <dbReference type="EMBL" id="KAE8944456.1"/>
    </source>
</evidence>
<sequence length="49" mass="5806">MKEAQMRLLERAAHVCMPKITQQLVLKMELHARDFVNAAIRMEDMRYGM</sequence>
<organism evidence="1 2">
    <name type="scientific">Phytophthora fragariae</name>
    <dbReference type="NCBI Taxonomy" id="53985"/>
    <lineage>
        <taxon>Eukaryota</taxon>
        <taxon>Sar</taxon>
        <taxon>Stramenopiles</taxon>
        <taxon>Oomycota</taxon>
        <taxon>Peronosporomycetes</taxon>
        <taxon>Peronosporales</taxon>
        <taxon>Peronosporaceae</taxon>
        <taxon>Phytophthora</taxon>
    </lineage>
</organism>
<gene>
    <name evidence="1" type="ORF">PF009_g5859</name>
</gene>
<comment type="caution">
    <text evidence="1">The sequence shown here is derived from an EMBL/GenBank/DDBJ whole genome shotgun (WGS) entry which is preliminary data.</text>
</comment>
<dbReference type="EMBL" id="QXGF01000203">
    <property type="protein sequence ID" value="KAE8944456.1"/>
    <property type="molecule type" value="Genomic_DNA"/>
</dbReference>
<accession>A0A6A3FII9</accession>
<evidence type="ECO:0000313" key="2">
    <source>
        <dbReference type="Proteomes" id="UP000429523"/>
    </source>
</evidence>
<dbReference type="AlphaFoldDB" id="A0A6A3FII9"/>
<proteinExistence type="predicted"/>
<dbReference type="Proteomes" id="UP000429523">
    <property type="component" value="Unassembled WGS sequence"/>
</dbReference>
<name>A0A6A3FII9_9STRA</name>
<reference evidence="1 2" key="1">
    <citation type="submission" date="2018-08" db="EMBL/GenBank/DDBJ databases">
        <title>Genomic investigation of the strawberry pathogen Phytophthora fragariae indicates pathogenicity is determined by transcriptional variation in three key races.</title>
        <authorList>
            <person name="Adams T.M."/>
            <person name="Armitage A.D."/>
            <person name="Sobczyk M.K."/>
            <person name="Bates H.J."/>
            <person name="Dunwell J.M."/>
            <person name="Nellist C.F."/>
            <person name="Harrison R.J."/>
        </authorList>
    </citation>
    <scope>NUCLEOTIDE SEQUENCE [LARGE SCALE GENOMIC DNA]</scope>
    <source>
        <strain evidence="1 2">NOV-9</strain>
    </source>
</reference>
<protein>
    <submittedName>
        <fullName evidence="1">Uncharacterized protein</fullName>
    </submittedName>
</protein>